<accession>A0A514A8S5</accession>
<keyword evidence="3" id="KW-1185">Reference proteome</keyword>
<dbReference type="KEGG" id="vg:55620392"/>
<dbReference type="EMBL" id="MN038177">
    <property type="protein sequence ID" value="QDH49678.1"/>
    <property type="molecule type" value="Genomic_DNA"/>
</dbReference>
<proteinExistence type="predicted"/>
<sequence length="74" mass="8507">MRRRKREHPEDARLKKELYGAILALLVRLLGETIKDRLLRTLLIGAVGAFGYYFDVAPVDTDQLMTPPQQQVIK</sequence>
<dbReference type="RefSeq" id="YP_009849890.1">
    <property type="nucleotide sequence ID" value="NC_048796.1"/>
</dbReference>
<evidence type="ECO:0000256" key="1">
    <source>
        <dbReference type="SAM" id="Phobius"/>
    </source>
</evidence>
<keyword evidence="1" id="KW-0472">Membrane</keyword>
<protein>
    <submittedName>
        <fullName evidence="2">Uncharacterized protein</fullName>
    </submittedName>
</protein>
<reference evidence="2 3" key="1">
    <citation type="submission" date="2019-06" db="EMBL/GenBank/DDBJ databases">
        <authorList>
            <person name="Fakulujo A."/>
            <person name="Fiaz D."/>
            <person name="Garg S."/>
            <person name="Gordon G."/>
            <person name="Haider Z."/>
            <person name="Hale A."/>
            <person name="Hodges K."/>
            <person name="Jacob L."/>
            <person name="Kandil F."/>
            <person name="Kincaid V."/>
            <person name="Melchor-Guerra M."/>
            <person name="Morrelli A."/>
            <person name="Morris R."/>
            <person name="Nawaz M."/>
            <person name="Nguyen N."/>
            <person name="Omair A."/>
            <person name="Pray J."/>
            <person name="Saleem H."/>
            <person name="Saravane K."/>
            <person name="Sharma A."/>
            <person name="Singh A."/>
            <person name="Walston M."/>
            <person name="Zaman H."/>
            <person name="Puthuveetil N."/>
            <person name="Do L."/>
            <person name="Islam N."/>
            <person name="Johnson A."/>
        </authorList>
    </citation>
    <scope>NUCLEOTIDE SEQUENCE [LARGE SCALE GENOMIC DNA]</scope>
</reference>
<organism evidence="2 3">
    <name type="scientific">Pantoea phage Kyle</name>
    <dbReference type="NCBI Taxonomy" id="2589665"/>
    <lineage>
        <taxon>Viruses</taxon>
        <taxon>Duplodnaviria</taxon>
        <taxon>Heunggongvirae</taxon>
        <taxon>Uroviricota</taxon>
        <taxon>Caudoviricetes</taxon>
        <taxon>Lindbergviridae</taxon>
        <taxon>Kylevirus</taxon>
        <taxon>Kylevirus kyle</taxon>
    </lineage>
</organism>
<gene>
    <name evidence="2" type="primary">55</name>
    <name evidence="2" type="ORF">KYLE_58</name>
</gene>
<dbReference type="Proteomes" id="UP000319711">
    <property type="component" value="Segment"/>
</dbReference>
<evidence type="ECO:0000313" key="2">
    <source>
        <dbReference type="EMBL" id="QDH49678.1"/>
    </source>
</evidence>
<feature type="transmembrane region" description="Helical" evidence="1">
    <location>
        <begin position="38"/>
        <end position="54"/>
    </location>
</feature>
<dbReference type="GeneID" id="55620392"/>
<keyword evidence="1" id="KW-1133">Transmembrane helix</keyword>
<evidence type="ECO:0000313" key="3">
    <source>
        <dbReference type="Proteomes" id="UP000319711"/>
    </source>
</evidence>
<name>A0A514A8S5_9CAUD</name>
<keyword evidence="1" id="KW-0812">Transmembrane</keyword>